<evidence type="ECO:0000313" key="5">
    <source>
        <dbReference type="Proteomes" id="UP001199916"/>
    </source>
</evidence>
<reference evidence="4 5" key="1">
    <citation type="submission" date="2021-11" db="EMBL/GenBank/DDBJ databases">
        <title>Draft genome sequence of Paenibacillus profundus YoMME, a new Gram-positive bacteria with exoelectrogenic properties.</title>
        <authorList>
            <person name="Hubenova Y."/>
            <person name="Hubenova E."/>
            <person name="Manasiev Y."/>
            <person name="Peykov S."/>
            <person name="Mitov M."/>
        </authorList>
    </citation>
    <scope>NUCLEOTIDE SEQUENCE [LARGE SCALE GENOMIC DNA]</scope>
    <source>
        <strain evidence="4 5">YoMME</strain>
    </source>
</reference>
<organism evidence="4 5">
    <name type="scientific">Paenibacillus profundus</name>
    <dbReference type="NCBI Taxonomy" id="1173085"/>
    <lineage>
        <taxon>Bacteria</taxon>
        <taxon>Bacillati</taxon>
        <taxon>Bacillota</taxon>
        <taxon>Bacilli</taxon>
        <taxon>Bacillales</taxon>
        <taxon>Paenibacillaceae</taxon>
        <taxon>Paenibacillus</taxon>
    </lineage>
</organism>
<dbReference type="InterPro" id="IPR050595">
    <property type="entry name" value="Bact_response_regulator"/>
</dbReference>
<gene>
    <name evidence="4" type="ORF">LQV63_16825</name>
</gene>
<dbReference type="PANTHER" id="PTHR44591:SF3">
    <property type="entry name" value="RESPONSE REGULATORY DOMAIN-CONTAINING PROTEIN"/>
    <property type="match status" value="1"/>
</dbReference>
<dbReference type="RefSeq" id="WP_233697569.1">
    <property type="nucleotide sequence ID" value="NZ_JAJNBZ010000013.1"/>
</dbReference>
<dbReference type="CDD" id="cd00156">
    <property type="entry name" value="REC"/>
    <property type="match status" value="1"/>
</dbReference>
<keyword evidence="1" id="KW-0597">Phosphoprotein</keyword>
<dbReference type="Proteomes" id="UP001199916">
    <property type="component" value="Unassembled WGS sequence"/>
</dbReference>
<comment type="caution">
    <text evidence="4">The sequence shown here is derived from an EMBL/GenBank/DDBJ whole genome shotgun (WGS) entry which is preliminary data.</text>
</comment>
<dbReference type="Pfam" id="PF00072">
    <property type="entry name" value="Response_reg"/>
    <property type="match status" value="1"/>
</dbReference>
<comment type="caution">
    <text evidence="2">Lacks conserved residue(s) required for the propagation of feature annotation.</text>
</comment>
<dbReference type="EMBL" id="JAJNBZ010000013">
    <property type="protein sequence ID" value="MCE5170969.1"/>
    <property type="molecule type" value="Genomic_DNA"/>
</dbReference>
<evidence type="ECO:0000259" key="3">
    <source>
        <dbReference type="PROSITE" id="PS50110"/>
    </source>
</evidence>
<dbReference type="Gene3D" id="3.40.50.2300">
    <property type="match status" value="1"/>
</dbReference>
<dbReference type="PROSITE" id="PS50110">
    <property type="entry name" value="RESPONSE_REGULATORY"/>
    <property type="match status" value="1"/>
</dbReference>
<keyword evidence="5" id="KW-1185">Reference proteome</keyword>
<dbReference type="InterPro" id="IPR011006">
    <property type="entry name" value="CheY-like_superfamily"/>
</dbReference>
<dbReference type="SUPFAM" id="SSF52172">
    <property type="entry name" value="CheY-like"/>
    <property type="match status" value="1"/>
</dbReference>
<evidence type="ECO:0000256" key="1">
    <source>
        <dbReference type="ARBA" id="ARBA00022553"/>
    </source>
</evidence>
<evidence type="ECO:0000313" key="4">
    <source>
        <dbReference type="EMBL" id="MCE5170969.1"/>
    </source>
</evidence>
<dbReference type="InterPro" id="IPR001789">
    <property type="entry name" value="Sig_transdc_resp-reg_receiver"/>
</dbReference>
<protein>
    <submittedName>
        <fullName evidence="4">Response regulator</fullName>
    </submittedName>
</protein>
<sequence length="267" mass="30597">MLHTAEQQSEFVPSFKQTVHHLCSNDPEHQLGIIFIHAGSMGRAWEGEISNWLKAERTISFELMIEDSHHLIAIMLRRAALDETHYYALQLKMLLEQKFAGQPIVCAIAAVADAAEIEELIEGRLAELTVGGAYSDIRVLHDELRPMDARRILVVDHDESVREFLNIWLTMKGYEVYEAEDAYSALDRIHSEPFDLILTELNLYGINGLPFISHIQKMNLNPAPKIVILSEQRVEQTIDYCYQQGVNDYITKPFSPVELDERLSRCF</sequence>
<feature type="domain" description="Response regulatory" evidence="3">
    <location>
        <begin position="151"/>
        <end position="267"/>
    </location>
</feature>
<proteinExistence type="predicted"/>
<name>A0ABS8YIB1_9BACL</name>
<evidence type="ECO:0000256" key="2">
    <source>
        <dbReference type="PROSITE-ProRule" id="PRU00169"/>
    </source>
</evidence>
<dbReference type="SMART" id="SM00448">
    <property type="entry name" value="REC"/>
    <property type="match status" value="1"/>
</dbReference>
<accession>A0ABS8YIB1</accession>
<dbReference type="PANTHER" id="PTHR44591">
    <property type="entry name" value="STRESS RESPONSE REGULATOR PROTEIN 1"/>
    <property type="match status" value="1"/>
</dbReference>